<dbReference type="PROSITE" id="PS51476">
    <property type="entry name" value="PROTEASOME_BETA_2"/>
    <property type="match status" value="1"/>
</dbReference>
<protein>
    <submittedName>
        <fullName evidence="8">ATP-dependent protease HslVU (ClpYQ), peptidase subunit</fullName>
    </submittedName>
</protein>
<evidence type="ECO:0000256" key="2">
    <source>
        <dbReference type="ARBA" id="ARBA00006053"/>
    </source>
</evidence>
<name>A0A0F4LTW8_9LACO</name>
<keyword evidence="4 8" id="KW-0645">Protease</keyword>
<dbReference type="InterPro" id="IPR001353">
    <property type="entry name" value="Proteasome_sua/b"/>
</dbReference>
<comment type="similarity">
    <text evidence="2">Belongs to the peptidase T1B family. HslV subfamily.</text>
</comment>
<dbReference type="NCBIfam" id="TIGR03692">
    <property type="entry name" value="ATP_dep_HslV"/>
    <property type="match status" value="1"/>
</dbReference>
<dbReference type="PANTHER" id="PTHR32194:SF0">
    <property type="entry name" value="ATP-DEPENDENT PROTEASE SUBUNIT HSLV"/>
    <property type="match status" value="1"/>
</dbReference>
<dbReference type="AlphaFoldDB" id="A0A0F4LTW8"/>
<comment type="caution">
    <text evidence="8">The sequence shown here is derived from an EMBL/GenBank/DDBJ whole genome shotgun (WGS) entry which is preliminary data.</text>
</comment>
<dbReference type="NCBIfam" id="NF003964">
    <property type="entry name" value="PRK05456.1"/>
    <property type="match status" value="1"/>
</dbReference>
<evidence type="ECO:0000256" key="7">
    <source>
        <dbReference type="ARBA" id="ARBA00023053"/>
    </source>
</evidence>
<dbReference type="GO" id="GO:0004298">
    <property type="term" value="F:threonine-type endopeptidase activity"/>
    <property type="evidence" value="ECO:0007669"/>
    <property type="project" value="InterPro"/>
</dbReference>
<dbReference type="GO" id="GO:0005839">
    <property type="term" value="C:proteasome core complex"/>
    <property type="evidence" value="ECO:0007669"/>
    <property type="project" value="InterPro"/>
</dbReference>
<comment type="subcellular location">
    <subcellularLocation>
        <location evidence="1">Cytoplasm</location>
    </subcellularLocation>
</comment>
<dbReference type="Proteomes" id="UP000033558">
    <property type="component" value="Unassembled WGS sequence"/>
</dbReference>
<dbReference type="RefSeq" id="WP_046316499.1">
    <property type="nucleotide sequence ID" value="NZ_JAMBKR010000001.1"/>
</dbReference>
<evidence type="ECO:0000256" key="6">
    <source>
        <dbReference type="ARBA" id="ARBA00022801"/>
    </source>
</evidence>
<keyword evidence="9" id="KW-1185">Reference proteome</keyword>
<dbReference type="PANTHER" id="PTHR32194">
    <property type="entry name" value="METALLOPROTEASE TLDD"/>
    <property type="match status" value="1"/>
</dbReference>
<dbReference type="GO" id="GO:0046872">
    <property type="term" value="F:metal ion binding"/>
    <property type="evidence" value="ECO:0007669"/>
    <property type="project" value="UniProtKB-KW"/>
</dbReference>
<dbReference type="HOGENOM" id="CLU_093872_1_1_9"/>
<evidence type="ECO:0000256" key="3">
    <source>
        <dbReference type="ARBA" id="ARBA00022490"/>
    </source>
</evidence>
<dbReference type="GO" id="GO:0009376">
    <property type="term" value="C:HslUV protease complex"/>
    <property type="evidence" value="ECO:0007669"/>
    <property type="project" value="InterPro"/>
</dbReference>
<evidence type="ECO:0000313" key="9">
    <source>
        <dbReference type="Proteomes" id="UP000033558"/>
    </source>
</evidence>
<dbReference type="InterPro" id="IPR029055">
    <property type="entry name" value="Ntn_hydrolases_N"/>
</dbReference>
<keyword evidence="3" id="KW-0963">Cytoplasm</keyword>
<keyword evidence="6" id="KW-0378">Hydrolase</keyword>
<dbReference type="OrthoDB" id="9804884at2"/>
<keyword evidence="5" id="KW-0479">Metal-binding</keyword>
<dbReference type="SUPFAM" id="SSF56235">
    <property type="entry name" value="N-terminal nucleophile aminohydrolases (Ntn hydrolases)"/>
    <property type="match status" value="1"/>
</dbReference>
<organism evidence="8 9">
    <name type="scientific">Bombilactobacillus mellifer</name>
    <dbReference type="NCBI Taxonomy" id="1218492"/>
    <lineage>
        <taxon>Bacteria</taxon>
        <taxon>Bacillati</taxon>
        <taxon>Bacillota</taxon>
        <taxon>Bacilli</taxon>
        <taxon>Lactobacillales</taxon>
        <taxon>Lactobacillaceae</taxon>
        <taxon>Bombilactobacillus</taxon>
    </lineage>
</organism>
<evidence type="ECO:0000256" key="4">
    <source>
        <dbReference type="ARBA" id="ARBA00022670"/>
    </source>
</evidence>
<dbReference type="InterPro" id="IPR022281">
    <property type="entry name" value="ATP-dep_Prtase_HsIV_su"/>
</dbReference>
<evidence type="ECO:0000313" key="8">
    <source>
        <dbReference type="EMBL" id="KJY61813.1"/>
    </source>
</evidence>
<accession>A0A0F4LTW8</accession>
<dbReference type="GO" id="GO:0051603">
    <property type="term" value="P:proteolysis involved in protein catabolic process"/>
    <property type="evidence" value="ECO:0007669"/>
    <property type="project" value="InterPro"/>
</dbReference>
<evidence type="ECO:0000256" key="1">
    <source>
        <dbReference type="ARBA" id="ARBA00004496"/>
    </source>
</evidence>
<gene>
    <name evidence="8" type="ORF">JG30_08650</name>
</gene>
<dbReference type="EMBL" id="JXJQ01000008">
    <property type="protein sequence ID" value="KJY61813.1"/>
    <property type="molecule type" value="Genomic_DNA"/>
</dbReference>
<proteinExistence type="inferred from homology"/>
<dbReference type="Gene3D" id="3.60.20.10">
    <property type="entry name" value="Glutamine Phosphoribosylpyrophosphate, subunit 1, domain 1"/>
    <property type="match status" value="1"/>
</dbReference>
<sequence length="178" mass="19228">MTTICAVRYNQEIAIAGDGQVTAGEKTIMKASAHKVRRIFDDQVVIGFAGGVADAITLEDWLEKKLQSYAGNLKRAAVALAQDWRKDPTLQKLEAMMIAFNQEDLLLISGNGEVIEPDEDVIAIGSGGNFAQAAAIAMIRHNSGLTATQIAQEAINIASDIDIFTNKDILVDQLKEVQ</sequence>
<dbReference type="PATRIC" id="fig|1218492.5.peg.1004"/>
<evidence type="ECO:0000256" key="5">
    <source>
        <dbReference type="ARBA" id="ARBA00022723"/>
    </source>
</evidence>
<dbReference type="STRING" id="1218492.JG30_08650"/>
<keyword evidence="7" id="KW-0915">Sodium</keyword>
<dbReference type="InterPro" id="IPR023333">
    <property type="entry name" value="Proteasome_suB-type"/>
</dbReference>
<reference evidence="8 9" key="1">
    <citation type="submission" date="2015-01" db="EMBL/GenBank/DDBJ databases">
        <title>Comparative genomics of the lactic acid bacteria isolated from the honey bee gut.</title>
        <authorList>
            <person name="Ellegaard K.M."/>
            <person name="Tamarit D."/>
            <person name="Javelind E."/>
            <person name="Olofsson T."/>
            <person name="Andersson S.G."/>
            <person name="Vasquez A."/>
        </authorList>
    </citation>
    <scope>NUCLEOTIDE SEQUENCE [LARGE SCALE GENOMIC DNA]</scope>
    <source>
        <strain evidence="8 9">Bin4</strain>
    </source>
</reference>
<dbReference type="Pfam" id="PF00227">
    <property type="entry name" value="Proteasome"/>
    <property type="match status" value="1"/>
</dbReference>